<keyword evidence="5" id="KW-0833">Ubl conjugation pathway</keyword>
<feature type="compositionally biased region" description="Basic and acidic residues" evidence="8">
    <location>
        <begin position="55"/>
        <end position="96"/>
    </location>
</feature>
<dbReference type="EC" id="3.4.19.12" evidence="3"/>
<evidence type="ECO:0000256" key="2">
    <source>
        <dbReference type="ARBA" id="ARBA00009085"/>
    </source>
</evidence>
<evidence type="ECO:0000256" key="5">
    <source>
        <dbReference type="ARBA" id="ARBA00022786"/>
    </source>
</evidence>
<feature type="region of interest" description="Disordered" evidence="8">
    <location>
        <begin position="276"/>
        <end position="332"/>
    </location>
</feature>
<keyword evidence="7" id="KW-0788">Thiol protease</keyword>
<evidence type="ECO:0000256" key="1">
    <source>
        <dbReference type="ARBA" id="ARBA00000707"/>
    </source>
</evidence>
<keyword evidence="4" id="KW-0645">Protease</keyword>
<evidence type="ECO:0000256" key="8">
    <source>
        <dbReference type="SAM" id="MobiDB-lite"/>
    </source>
</evidence>
<dbReference type="GO" id="GO:0005829">
    <property type="term" value="C:cytosol"/>
    <property type="evidence" value="ECO:0007669"/>
    <property type="project" value="TreeGrafter"/>
</dbReference>
<dbReference type="Proteomes" id="UP000009168">
    <property type="component" value="Unassembled WGS sequence"/>
</dbReference>
<feature type="region of interest" description="Disordered" evidence="8">
    <location>
        <begin position="708"/>
        <end position="737"/>
    </location>
</feature>
<dbReference type="PROSITE" id="PS00972">
    <property type="entry name" value="USP_1"/>
    <property type="match status" value="1"/>
</dbReference>
<dbReference type="GO" id="GO:0006508">
    <property type="term" value="P:proteolysis"/>
    <property type="evidence" value="ECO:0007669"/>
    <property type="project" value="UniProtKB-KW"/>
</dbReference>
<comment type="catalytic activity">
    <reaction evidence="1">
        <text>Thiol-dependent hydrolysis of ester, thioester, amide, peptide and isopeptide bonds formed by the C-terminal Gly of ubiquitin (a 76-residue protein attached to proteins as an intracellular targeting signal).</text>
        <dbReference type="EC" id="3.4.19.12"/>
    </reaction>
</comment>
<feature type="domain" description="USP" evidence="9">
    <location>
        <begin position="146"/>
        <end position="521"/>
    </location>
</feature>
<dbReference type="OrthoDB" id="420187at2759"/>
<proteinExistence type="inferred from homology"/>
<keyword evidence="11" id="KW-1185">Reference proteome</keyword>
<dbReference type="KEGG" id="tet:TTHERM_001205389"/>
<sequence>MEFIYKRVTFQLGDVLNSDSFYPNSFLKENGIKPLDEDETEEEIQRKRILLEKQEEERQRQIKQEQEELEQLKKSQEQKQLEENERIQKEQSEKIKQAQKGILKKSKTSLKQPIQLDEYGKPIKNEHPLHKLKVFNSWEKLYRVGPGLTNFGNTCFINSVLQVVTYTPPLANYFTQKKHSAVCQINSQKRKQLANSSLLSNTPRNTFINSNNFCLMCFLENHMRKCFTATVNIIHPVVIVNNMHKLINDFKIGKQEDPLTFFTIIVSQIKKEPFQVNENEREEGDKQDLRIQHNEKEKQTEKIFELDTKKQNEQQDDNDDDSDISQSRKEEEKQYIDALNQKNADLFNNMFTGAIQYNITCYSCKTEQIQYEIYYTIVLDIKGMDSLDDCLSAKFAEKEVVCKQCKYQKAIRTANIYNFPNVMVIKINRFYEIMKIQKNIEFKTELNLQEYSLSKQYSPATNYILYAMITHQGSVAWGGHYYSYIKDSSENWFCMNDSSVKQVSLNEMRNDPPYLLFYIKQEPSHQLAIPEDLVRQKDQLKELSRSLSQKRNLNISSRKKIDITPENFYNVQESQILSAKNGSNIFVKRSNNASPIQKSPNGIQIGPLREPSKSPQHNRLKSSLGVIGAYSPMRSRASSINEETPLSQQPHQTKNQQKKQQIRRAFITPQRNREPSYEMKKITHEEKSYYLIPISDEKQRYSISNQVQGDNQTIFKRKQKQQSSQGVNTSTNNPITNQDKAFQQNFEFERSRVVKMPKIKKSNGDQQDYLKLSELSMMSPHKLIAPFATVKNSDKKRMFDHQNLNQSAQCSPNRNNKQFHFYEDYEKRFSGQGFAQQVYNISYVSGSSTKVTDCIPFISPKKPNYSLSLPQNNEGPFNFGFTHEDARPFNTFNLKRHKQNSQDDNNSEYQSNLSALSCTEPYRSNKDKTPSDLQNTLELTNQYQFQNTAKTKTQTSNFTSKQITERQNCLTNPNKTFKKRKCRKRASSFNHLRTLLNNCEQRNQSLPEKLFYKNTNVIIKKKKKNQKSAKPQKPDWQF</sequence>
<feature type="compositionally biased region" description="Polar residues" evidence="8">
    <location>
        <begin position="636"/>
        <end position="655"/>
    </location>
</feature>
<evidence type="ECO:0000313" key="10">
    <source>
        <dbReference type="EMBL" id="EWS72122.1"/>
    </source>
</evidence>
<dbReference type="EMBL" id="GG662483">
    <property type="protein sequence ID" value="EWS72122.1"/>
    <property type="molecule type" value="Genomic_DNA"/>
</dbReference>
<dbReference type="Pfam" id="PF00443">
    <property type="entry name" value="UCH"/>
    <property type="match status" value="1"/>
</dbReference>
<dbReference type="GO" id="GO:0016579">
    <property type="term" value="P:protein deubiquitination"/>
    <property type="evidence" value="ECO:0007669"/>
    <property type="project" value="InterPro"/>
</dbReference>
<dbReference type="CDD" id="cd22249">
    <property type="entry name" value="UDM1_RNF168_RNF169-like"/>
    <property type="match status" value="1"/>
</dbReference>
<evidence type="ECO:0000256" key="4">
    <source>
        <dbReference type="ARBA" id="ARBA00022670"/>
    </source>
</evidence>
<dbReference type="PROSITE" id="PS50235">
    <property type="entry name" value="USP_3"/>
    <property type="match status" value="1"/>
</dbReference>
<accession>W7X3W0</accession>
<evidence type="ECO:0000256" key="6">
    <source>
        <dbReference type="ARBA" id="ARBA00022801"/>
    </source>
</evidence>
<evidence type="ECO:0000259" key="9">
    <source>
        <dbReference type="PROSITE" id="PS50235"/>
    </source>
</evidence>
<name>W7X3W0_TETTS</name>
<gene>
    <name evidence="10" type="ORF">TTHERM_001205389</name>
</gene>
<organism evidence="10 11">
    <name type="scientific">Tetrahymena thermophila (strain SB210)</name>
    <dbReference type="NCBI Taxonomy" id="312017"/>
    <lineage>
        <taxon>Eukaryota</taxon>
        <taxon>Sar</taxon>
        <taxon>Alveolata</taxon>
        <taxon>Ciliophora</taxon>
        <taxon>Intramacronucleata</taxon>
        <taxon>Oligohymenophorea</taxon>
        <taxon>Hymenostomatida</taxon>
        <taxon>Tetrahymenina</taxon>
        <taxon>Tetrahymenidae</taxon>
        <taxon>Tetrahymena</taxon>
    </lineage>
</organism>
<comment type="similarity">
    <text evidence="2">Belongs to the peptidase C19 family.</text>
</comment>
<dbReference type="STRING" id="312017.W7X3W0"/>
<feature type="compositionally biased region" description="Basic and acidic residues" evidence="8">
    <location>
        <begin position="283"/>
        <end position="313"/>
    </location>
</feature>
<dbReference type="GO" id="GO:0004843">
    <property type="term" value="F:cysteine-type deubiquitinase activity"/>
    <property type="evidence" value="ECO:0007669"/>
    <property type="project" value="UniProtKB-EC"/>
</dbReference>
<dbReference type="AlphaFoldDB" id="W7X3W0"/>
<dbReference type="Gene3D" id="3.90.70.10">
    <property type="entry name" value="Cysteine proteinases"/>
    <property type="match status" value="1"/>
</dbReference>
<dbReference type="InterPro" id="IPR050164">
    <property type="entry name" value="Peptidase_C19"/>
</dbReference>
<dbReference type="PROSITE" id="PS00973">
    <property type="entry name" value="USP_2"/>
    <property type="match status" value="1"/>
</dbReference>
<dbReference type="InterPro" id="IPR028889">
    <property type="entry name" value="USP"/>
</dbReference>
<reference evidence="11" key="1">
    <citation type="journal article" date="2006" name="PLoS Biol.">
        <title>Macronuclear genome sequence of the ciliate Tetrahymena thermophila, a model eukaryote.</title>
        <authorList>
            <person name="Eisen J.A."/>
            <person name="Coyne R.S."/>
            <person name="Wu M."/>
            <person name="Wu D."/>
            <person name="Thiagarajan M."/>
            <person name="Wortman J.R."/>
            <person name="Badger J.H."/>
            <person name="Ren Q."/>
            <person name="Amedeo P."/>
            <person name="Jones K.M."/>
            <person name="Tallon L.J."/>
            <person name="Delcher A.L."/>
            <person name="Salzberg S.L."/>
            <person name="Silva J.C."/>
            <person name="Haas B.J."/>
            <person name="Majoros W.H."/>
            <person name="Farzad M."/>
            <person name="Carlton J.M."/>
            <person name="Smith R.K. Jr."/>
            <person name="Garg J."/>
            <person name="Pearlman R.E."/>
            <person name="Karrer K.M."/>
            <person name="Sun L."/>
            <person name="Manning G."/>
            <person name="Elde N.C."/>
            <person name="Turkewitz A.P."/>
            <person name="Asai D.J."/>
            <person name="Wilkes D.E."/>
            <person name="Wang Y."/>
            <person name="Cai H."/>
            <person name="Collins K."/>
            <person name="Stewart B.A."/>
            <person name="Lee S.R."/>
            <person name="Wilamowska K."/>
            <person name="Weinberg Z."/>
            <person name="Ruzzo W.L."/>
            <person name="Wloga D."/>
            <person name="Gaertig J."/>
            <person name="Frankel J."/>
            <person name="Tsao C.-C."/>
            <person name="Gorovsky M.A."/>
            <person name="Keeling P.J."/>
            <person name="Waller R.F."/>
            <person name="Patron N.J."/>
            <person name="Cherry J.M."/>
            <person name="Stover N.A."/>
            <person name="Krieger C.J."/>
            <person name="del Toro C."/>
            <person name="Ryder H.F."/>
            <person name="Williamson S.C."/>
            <person name="Barbeau R.A."/>
            <person name="Hamilton E.P."/>
            <person name="Orias E."/>
        </authorList>
    </citation>
    <scope>NUCLEOTIDE SEQUENCE [LARGE SCALE GENOMIC DNA]</scope>
    <source>
        <strain evidence="11">SB210</strain>
    </source>
</reference>
<dbReference type="RefSeq" id="XP_012655344.1">
    <property type="nucleotide sequence ID" value="XM_012799890.1"/>
</dbReference>
<dbReference type="GO" id="GO:0005634">
    <property type="term" value="C:nucleus"/>
    <property type="evidence" value="ECO:0007669"/>
    <property type="project" value="TreeGrafter"/>
</dbReference>
<evidence type="ECO:0000256" key="3">
    <source>
        <dbReference type="ARBA" id="ARBA00012759"/>
    </source>
</evidence>
<feature type="region of interest" description="Disordered" evidence="8">
    <location>
        <begin position="55"/>
        <end position="106"/>
    </location>
</feature>
<evidence type="ECO:0000313" key="11">
    <source>
        <dbReference type="Proteomes" id="UP000009168"/>
    </source>
</evidence>
<feature type="compositionally biased region" description="Polar residues" evidence="8">
    <location>
        <begin position="721"/>
        <end position="737"/>
    </location>
</feature>
<feature type="region of interest" description="Disordered" evidence="8">
    <location>
        <begin position="592"/>
        <end position="619"/>
    </location>
</feature>
<dbReference type="InterPro" id="IPR018200">
    <property type="entry name" value="USP_CS"/>
</dbReference>
<keyword evidence="6 10" id="KW-0378">Hydrolase</keyword>
<protein>
    <recommendedName>
        <fullName evidence="3">ubiquitinyl hydrolase 1</fullName>
        <ecNumber evidence="3">3.4.19.12</ecNumber>
    </recommendedName>
</protein>
<feature type="compositionally biased region" description="Polar residues" evidence="8">
    <location>
        <begin position="592"/>
        <end position="602"/>
    </location>
</feature>
<dbReference type="PANTHER" id="PTHR24006:SF758">
    <property type="entry name" value="UBIQUITIN CARBOXYL-TERMINAL HYDROLASE 36"/>
    <property type="match status" value="1"/>
</dbReference>
<dbReference type="InterPro" id="IPR001394">
    <property type="entry name" value="Peptidase_C19_UCH"/>
</dbReference>
<feature type="region of interest" description="Disordered" evidence="8">
    <location>
        <begin position="634"/>
        <end position="676"/>
    </location>
</feature>
<feature type="compositionally biased region" description="Acidic residues" evidence="8">
    <location>
        <begin position="314"/>
        <end position="323"/>
    </location>
</feature>
<dbReference type="InParanoid" id="W7X3W0"/>
<dbReference type="InterPro" id="IPR038765">
    <property type="entry name" value="Papain-like_cys_pep_sf"/>
</dbReference>
<evidence type="ECO:0000256" key="7">
    <source>
        <dbReference type="ARBA" id="ARBA00022807"/>
    </source>
</evidence>
<dbReference type="PANTHER" id="PTHR24006">
    <property type="entry name" value="UBIQUITIN CARBOXYL-TERMINAL HYDROLASE"/>
    <property type="match status" value="1"/>
</dbReference>
<dbReference type="SUPFAM" id="SSF54001">
    <property type="entry name" value="Cysteine proteinases"/>
    <property type="match status" value="1"/>
</dbReference>
<dbReference type="GeneID" id="24441913"/>